<dbReference type="RefSeq" id="WP_130937533.1">
    <property type="nucleotide sequence ID" value="NZ_BMEE01000002.1"/>
</dbReference>
<dbReference type="Proteomes" id="UP000292372">
    <property type="component" value="Unassembled WGS sequence"/>
</dbReference>
<name>A0A4Q9FP26_9FLAO</name>
<evidence type="ECO:0000313" key="1">
    <source>
        <dbReference type="EMBL" id="TBN14412.1"/>
    </source>
</evidence>
<dbReference type="AlphaFoldDB" id="A0A4Q9FP26"/>
<keyword evidence="2" id="KW-1185">Reference proteome</keyword>
<dbReference type="OrthoDB" id="1173626at2"/>
<comment type="caution">
    <text evidence="1">The sequence shown here is derived from an EMBL/GenBank/DDBJ whole genome shotgun (WGS) entry which is preliminary data.</text>
</comment>
<sequence length="258" mass="30131">MSKTKYNILDYKAHINDTSFNEVLRDIEARKLDVTNCSLSDYQLKTLLSLTFVYGTYYDKIDNKERELFLKAVFDEKIPALDLPKRFCLHLLNNLEIESNQEFRNLAELKFDLISPLKNGAVLDFVETDLIDVVESHRKWEFGRFVAENMFNNPALTKLRTEFETNPQKRDKFQDKLENQLTSTKSQLKPYESTFLKLLFKTKLNPKSASIAEYLMIANIFQEKVFRLSLSTKKYVAILNTVISKTNSKQKGKGEQRL</sequence>
<gene>
    <name evidence="1" type="ORF">EYD46_12625</name>
</gene>
<proteinExistence type="predicted"/>
<protein>
    <submittedName>
        <fullName evidence="1">Uncharacterized protein</fullName>
    </submittedName>
</protein>
<accession>A0A4Q9FP26</accession>
<evidence type="ECO:0000313" key="2">
    <source>
        <dbReference type="Proteomes" id="UP000292372"/>
    </source>
</evidence>
<reference evidence="1 2" key="1">
    <citation type="journal article" date="2015" name="Int. J. Syst. Evol. Microbiol.">
        <title>Hyunsoonleella pacifica sp. nov., isolated from seawater of South Pacific Gyre.</title>
        <authorList>
            <person name="Gao X."/>
            <person name="Zhang Z."/>
            <person name="Dai X."/>
            <person name="Zhang X.H."/>
        </authorList>
    </citation>
    <scope>NUCLEOTIDE SEQUENCE [LARGE SCALE GENOMIC DNA]</scope>
    <source>
        <strain evidence="1 2">SW033</strain>
    </source>
</reference>
<dbReference type="EMBL" id="SIRS01000005">
    <property type="protein sequence ID" value="TBN14412.1"/>
    <property type="molecule type" value="Genomic_DNA"/>
</dbReference>
<organism evidence="1 2">
    <name type="scientific">Hyunsoonleella pacifica</name>
    <dbReference type="NCBI Taxonomy" id="1080224"/>
    <lineage>
        <taxon>Bacteria</taxon>
        <taxon>Pseudomonadati</taxon>
        <taxon>Bacteroidota</taxon>
        <taxon>Flavobacteriia</taxon>
        <taxon>Flavobacteriales</taxon>
        <taxon>Flavobacteriaceae</taxon>
    </lineage>
</organism>